<gene>
    <name evidence="2" type="ORF">TSPGSL018_9</name>
</gene>
<feature type="region of interest" description="Disordered" evidence="1">
    <location>
        <begin position="195"/>
        <end position="260"/>
    </location>
</feature>
<dbReference type="EMBL" id="GBEZ01013685">
    <property type="protein sequence ID" value="JAC72323.1"/>
    <property type="molecule type" value="Transcribed_RNA"/>
</dbReference>
<dbReference type="AlphaFoldDB" id="A0A061RK04"/>
<sequence length="260" mass="29193">MYVTVEPTYRCFLDTGPVPFTNVGSTFPETAVQCRSRYKGLNQHSSVKFGSDMLVTSAMNEASYSHASESTSAGNVLQPIKNTVTREERVSLHARPAFMPRGDVKRTPCGKNCGDYDPIRHQWKINVDNSQMMNKTGELSRNRRKQVELPEAIGEYNIHTHMWIKPPRGKVHKDREFKPELRSKLLFKHPGHGELAAAPHQDQKGALGDPSLSTQLSSTLVPRRAEERCKLPPISRHKNSTTLPEDSGNLSLTRPRHCAV</sequence>
<proteinExistence type="predicted"/>
<feature type="compositionally biased region" description="Polar residues" evidence="1">
    <location>
        <begin position="211"/>
        <end position="220"/>
    </location>
</feature>
<reference evidence="2" key="1">
    <citation type="submission" date="2014-05" db="EMBL/GenBank/DDBJ databases">
        <title>The transcriptome of the halophilic microalga Tetraselmis sp. GSL018 isolated from the Great Salt Lake, Utah.</title>
        <authorList>
            <person name="Jinkerson R.E."/>
            <person name="D'Adamo S."/>
            <person name="Posewitz M.C."/>
        </authorList>
    </citation>
    <scope>NUCLEOTIDE SEQUENCE</scope>
    <source>
        <strain evidence="2">GSL018</strain>
    </source>
</reference>
<name>A0A061RK04_9CHLO</name>
<evidence type="ECO:0000256" key="1">
    <source>
        <dbReference type="SAM" id="MobiDB-lite"/>
    </source>
</evidence>
<protein>
    <submittedName>
        <fullName evidence="2">Uncharacterized protein</fullName>
    </submittedName>
</protein>
<accession>A0A061RK04</accession>
<evidence type="ECO:0000313" key="2">
    <source>
        <dbReference type="EMBL" id="JAC72323.1"/>
    </source>
</evidence>
<feature type="compositionally biased region" description="Polar residues" evidence="1">
    <location>
        <begin position="240"/>
        <end position="252"/>
    </location>
</feature>
<organism evidence="2">
    <name type="scientific">Tetraselmis sp. GSL018</name>
    <dbReference type="NCBI Taxonomy" id="582737"/>
    <lineage>
        <taxon>Eukaryota</taxon>
        <taxon>Viridiplantae</taxon>
        <taxon>Chlorophyta</taxon>
        <taxon>core chlorophytes</taxon>
        <taxon>Chlorodendrophyceae</taxon>
        <taxon>Chlorodendrales</taxon>
        <taxon>Chlorodendraceae</taxon>
        <taxon>Tetraselmis</taxon>
    </lineage>
</organism>